<dbReference type="EMBL" id="UINC01108350">
    <property type="protein sequence ID" value="SVC74380.1"/>
    <property type="molecule type" value="Genomic_DNA"/>
</dbReference>
<sequence length="261" mass="27194">MLSDLLQIHVLLPWLLGMLFGIFVGATPGLTATMAVALIVPVSFYMPDPNTGLAMIIGVSFTAIFAGDIPATYLRIPGTPASAAATLDGHELAKQGKGRFALLIDLFCSCLGGLVGVLLLMLIAPQLARFALRFSNFEYFWLAVFGLSMSAVVSAGNTRRGLLAAVLGMLLATVGLDVVSGAQRFTFGNAELMGGLGFIPVMIGLFGVSEVIRSVMAGFKKSGAAVDSSAEDPSPLSALKVIWKHKLTEAKSSITGTVLGA</sequence>
<evidence type="ECO:0000256" key="1">
    <source>
        <dbReference type="SAM" id="Phobius"/>
    </source>
</evidence>
<reference evidence="3" key="1">
    <citation type="submission" date="2018-05" db="EMBL/GenBank/DDBJ databases">
        <authorList>
            <person name="Lanie J.A."/>
            <person name="Ng W.-L."/>
            <person name="Kazmierczak K.M."/>
            <person name="Andrzejewski T.M."/>
            <person name="Davidsen T.M."/>
            <person name="Wayne K.J."/>
            <person name="Tettelin H."/>
            <person name="Glass J.I."/>
            <person name="Rusch D."/>
            <person name="Podicherti R."/>
            <person name="Tsui H.-C.T."/>
            <person name="Winkler M.E."/>
        </authorList>
    </citation>
    <scope>NUCLEOTIDE SEQUENCE</scope>
</reference>
<dbReference type="InterPro" id="IPR002823">
    <property type="entry name" value="DUF112_TM"/>
</dbReference>
<feature type="domain" description="DUF112" evidence="2">
    <location>
        <begin position="12"/>
        <end position="261"/>
    </location>
</feature>
<dbReference type="PANTHER" id="PTHR35342">
    <property type="entry name" value="TRICARBOXYLIC TRANSPORT PROTEIN"/>
    <property type="match status" value="1"/>
</dbReference>
<feature type="transmembrane region" description="Helical" evidence="1">
    <location>
        <begin position="12"/>
        <end position="40"/>
    </location>
</feature>
<feature type="transmembrane region" description="Helical" evidence="1">
    <location>
        <begin position="162"/>
        <end position="180"/>
    </location>
</feature>
<dbReference type="PANTHER" id="PTHR35342:SF5">
    <property type="entry name" value="TRICARBOXYLIC TRANSPORT PROTEIN"/>
    <property type="match status" value="1"/>
</dbReference>
<feature type="transmembrane region" description="Helical" evidence="1">
    <location>
        <begin position="139"/>
        <end position="155"/>
    </location>
</feature>
<feature type="non-terminal residue" evidence="3">
    <location>
        <position position="261"/>
    </location>
</feature>
<proteinExistence type="predicted"/>
<protein>
    <recommendedName>
        <fullName evidence="2">DUF112 domain-containing protein</fullName>
    </recommendedName>
</protein>
<keyword evidence="1" id="KW-0812">Transmembrane</keyword>
<evidence type="ECO:0000259" key="2">
    <source>
        <dbReference type="Pfam" id="PF01970"/>
    </source>
</evidence>
<dbReference type="Pfam" id="PF01970">
    <property type="entry name" value="TctA"/>
    <property type="match status" value="1"/>
</dbReference>
<gene>
    <name evidence="3" type="ORF">METZ01_LOCUS327234</name>
</gene>
<dbReference type="AlphaFoldDB" id="A0A382PNN2"/>
<keyword evidence="1" id="KW-1133">Transmembrane helix</keyword>
<accession>A0A382PNN2</accession>
<feature type="transmembrane region" description="Helical" evidence="1">
    <location>
        <begin position="100"/>
        <end position="127"/>
    </location>
</feature>
<evidence type="ECO:0000313" key="3">
    <source>
        <dbReference type="EMBL" id="SVC74380.1"/>
    </source>
</evidence>
<name>A0A382PNN2_9ZZZZ</name>
<feature type="transmembrane region" description="Helical" evidence="1">
    <location>
        <begin position="52"/>
        <end position="74"/>
    </location>
</feature>
<keyword evidence="1" id="KW-0472">Membrane</keyword>
<organism evidence="3">
    <name type="scientific">marine metagenome</name>
    <dbReference type="NCBI Taxonomy" id="408172"/>
    <lineage>
        <taxon>unclassified sequences</taxon>
        <taxon>metagenomes</taxon>
        <taxon>ecological metagenomes</taxon>
    </lineage>
</organism>
<feature type="transmembrane region" description="Helical" evidence="1">
    <location>
        <begin position="192"/>
        <end position="212"/>
    </location>
</feature>